<reference evidence="9 10" key="1">
    <citation type="submission" date="2017-08" db="EMBL/GenBank/DDBJ databases">
        <authorList>
            <person name="de Groot N.N."/>
        </authorList>
    </citation>
    <scope>NUCLEOTIDE SEQUENCE [LARGE SCALE GENOMIC DNA]</scope>
    <source>
        <strain evidence="9 10">JC228</strain>
    </source>
</reference>
<keyword evidence="6 7" id="KW-0368">Histidine biosynthesis</keyword>
<dbReference type="PANTHER" id="PTHR43643:SF3">
    <property type="entry name" value="HISTIDINOL-PHOSPHATE AMINOTRANSFERASE"/>
    <property type="match status" value="1"/>
</dbReference>
<dbReference type="EC" id="2.6.1.9" evidence="7"/>
<feature type="domain" description="Aminotransferase class I/classII large" evidence="8">
    <location>
        <begin position="31"/>
        <end position="353"/>
    </location>
</feature>
<dbReference type="Pfam" id="PF00155">
    <property type="entry name" value="Aminotran_1_2"/>
    <property type="match status" value="1"/>
</dbReference>
<accession>A0A285CKQ9</accession>
<feature type="modified residue" description="N6-(pyridoxal phosphate)lysine" evidence="7">
    <location>
        <position position="222"/>
    </location>
</feature>
<dbReference type="EMBL" id="OAOP01000002">
    <property type="protein sequence ID" value="SNX68147.1"/>
    <property type="molecule type" value="Genomic_DNA"/>
</dbReference>
<dbReference type="HAMAP" id="MF_01023">
    <property type="entry name" value="HisC_aminotrans_2"/>
    <property type="match status" value="1"/>
</dbReference>
<dbReference type="InterPro" id="IPR015424">
    <property type="entry name" value="PyrdxlP-dep_Trfase"/>
</dbReference>
<dbReference type="AlphaFoldDB" id="A0A285CKQ9"/>
<evidence type="ECO:0000313" key="9">
    <source>
        <dbReference type="EMBL" id="SNX68147.1"/>
    </source>
</evidence>
<dbReference type="GO" id="GO:0000105">
    <property type="term" value="P:L-histidine biosynthetic process"/>
    <property type="evidence" value="ECO:0007669"/>
    <property type="project" value="UniProtKB-UniRule"/>
</dbReference>
<keyword evidence="10" id="KW-1185">Reference proteome</keyword>
<dbReference type="Gene3D" id="3.90.1150.10">
    <property type="entry name" value="Aspartate Aminotransferase, domain 1"/>
    <property type="match status" value="1"/>
</dbReference>
<name>A0A285CKQ9_9BACI</name>
<dbReference type="GO" id="GO:0004400">
    <property type="term" value="F:histidinol-phosphate transaminase activity"/>
    <property type="evidence" value="ECO:0007669"/>
    <property type="project" value="UniProtKB-UniRule"/>
</dbReference>
<dbReference type="Proteomes" id="UP000219546">
    <property type="component" value="Unassembled WGS sequence"/>
</dbReference>
<proteinExistence type="inferred from homology"/>
<dbReference type="InterPro" id="IPR015421">
    <property type="entry name" value="PyrdxlP-dep_Trfase_major"/>
</dbReference>
<evidence type="ECO:0000256" key="2">
    <source>
        <dbReference type="ARBA" id="ARBA00011738"/>
    </source>
</evidence>
<comment type="pathway">
    <text evidence="7">Amino-acid biosynthesis; L-histidine biosynthesis; L-histidine from 5-phospho-alpha-D-ribose 1-diphosphate: step 7/9.</text>
</comment>
<keyword evidence="4 7" id="KW-0808">Transferase</keyword>
<evidence type="ECO:0000256" key="4">
    <source>
        <dbReference type="ARBA" id="ARBA00022679"/>
    </source>
</evidence>
<dbReference type="GO" id="GO:0030170">
    <property type="term" value="F:pyridoxal phosphate binding"/>
    <property type="evidence" value="ECO:0007669"/>
    <property type="project" value="InterPro"/>
</dbReference>
<dbReference type="UniPathway" id="UPA00031">
    <property type="reaction ID" value="UER00012"/>
</dbReference>
<dbReference type="RefSeq" id="WP_097157547.1">
    <property type="nucleotide sequence ID" value="NZ_JBEPMQ010000001.1"/>
</dbReference>
<organism evidence="9 10">
    <name type="scientific">Bacillus oleivorans</name>
    <dbReference type="NCBI Taxonomy" id="1448271"/>
    <lineage>
        <taxon>Bacteria</taxon>
        <taxon>Bacillati</taxon>
        <taxon>Bacillota</taxon>
        <taxon>Bacilli</taxon>
        <taxon>Bacillales</taxon>
        <taxon>Bacillaceae</taxon>
        <taxon>Bacillus</taxon>
    </lineage>
</organism>
<comment type="cofactor">
    <cofactor evidence="1 7">
        <name>pyridoxal 5'-phosphate</name>
        <dbReference type="ChEBI" id="CHEBI:597326"/>
    </cofactor>
</comment>
<evidence type="ECO:0000259" key="8">
    <source>
        <dbReference type="Pfam" id="PF00155"/>
    </source>
</evidence>
<protein>
    <recommendedName>
        <fullName evidence="7">Histidinol-phosphate aminotransferase</fullName>
        <ecNumber evidence="7">2.6.1.9</ecNumber>
    </recommendedName>
    <alternativeName>
        <fullName evidence="7">Imidazole acetol-phosphate transaminase</fullName>
    </alternativeName>
</protein>
<gene>
    <name evidence="7" type="primary">hisC</name>
    <name evidence="9" type="ORF">SAMN05877753_102356</name>
</gene>
<evidence type="ECO:0000256" key="1">
    <source>
        <dbReference type="ARBA" id="ARBA00001933"/>
    </source>
</evidence>
<dbReference type="NCBIfam" id="TIGR01141">
    <property type="entry name" value="hisC"/>
    <property type="match status" value="1"/>
</dbReference>
<keyword evidence="7" id="KW-0028">Amino-acid biosynthesis</keyword>
<evidence type="ECO:0000256" key="6">
    <source>
        <dbReference type="ARBA" id="ARBA00023102"/>
    </source>
</evidence>
<sequence>MKWIKQLDQLKAYQPGKTIDEVKKEFGLDTIFKLASNENPYGHSEKVDELFQNTKFQHMLYPDGAATELREAVAEHFGIEPGNLIFGNGSDEIIQIISNSLIEPGINTVMPVPSFSQYKHNCFLQGGESREIPLINGEHDLNGMLEAIDENTSIVWICNPNNPSGRYIPKDELFEFIAKVPSHVLVVVDQAYHEYVTASDYPDSLSLFNAFDNVILLRTFSKIYGLAGFRVGFGIASKEIIAKMEPVREPFNVNAIGQLAAKAALADQEFVEECKEKNDKEKNRYYEFCEENGLSYYPTEGNFILINVNEDSQSAFDYFLQNGVITRSGAALGFPGWLRITIGKREENDKVFELLKERMKK</sequence>
<comment type="catalytic activity">
    <reaction evidence="7">
        <text>L-histidinol phosphate + 2-oxoglutarate = 3-(imidazol-4-yl)-2-oxopropyl phosphate + L-glutamate</text>
        <dbReference type="Rhea" id="RHEA:23744"/>
        <dbReference type="ChEBI" id="CHEBI:16810"/>
        <dbReference type="ChEBI" id="CHEBI:29985"/>
        <dbReference type="ChEBI" id="CHEBI:57766"/>
        <dbReference type="ChEBI" id="CHEBI:57980"/>
        <dbReference type="EC" id="2.6.1.9"/>
    </reaction>
</comment>
<keyword evidence="5 7" id="KW-0663">Pyridoxal phosphate</keyword>
<dbReference type="InterPro" id="IPR015422">
    <property type="entry name" value="PyrdxlP-dep_Trfase_small"/>
</dbReference>
<dbReference type="InterPro" id="IPR004839">
    <property type="entry name" value="Aminotransferase_I/II_large"/>
</dbReference>
<evidence type="ECO:0000256" key="7">
    <source>
        <dbReference type="HAMAP-Rule" id="MF_01023"/>
    </source>
</evidence>
<dbReference type="CDD" id="cd00609">
    <property type="entry name" value="AAT_like"/>
    <property type="match status" value="1"/>
</dbReference>
<dbReference type="Gene3D" id="3.40.640.10">
    <property type="entry name" value="Type I PLP-dependent aspartate aminotransferase-like (Major domain)"/>
    <property type="match status" value="1"/>
</dbReference>
<dbReference type="PANTHER" id="PTHR43643">
    <property type="entry name" value="HISTIDINOL-PHOSPHATE AMINOTRANSFERASE 2"/>
    <property type="match status" value="1"/>
</dbReference>
<dbReference type="SUPFAM" id="SSF53383">
    <property type="entry name" value="PLP-dependent transferases"/>
    <property type="match status" value="1"/>
</dbReference>
<keyword evidence="3 7" id="KW-0032">Aminotransferase</keyword>
<dbReference type="InterPro" id="IPR005861">
    <property type="entry name" value="HisP_aminotrans"/>
</dbReference>
<comment type="similarity">
    <text evidence="7">Belongs to the class-II pyridoxal-phosphate-dependent aminotransferase family. Histidinol-phosphate aminotransferase subfamily.</text>
</comment>
<comment type="subunit">
    <text evidence="2 7">Homodimer.</text>
</comment>
<evidence type="ECO:0000256" key="5">
    <source>
        <dbReference type="ARBA" id="ARBA00022898"/>
    </source>
</evidence>
<dbReference type="InterPro" id="IPR050106">
    <property type="entry name" value="HistidinolP_aminotransfase"/>
</dbReference>
<evidence type="ECO:0000256" key="3">
    <source>
        <dbReference type="ARBA" id="ARBA00022576"/>
    </source>
</evidence>
<evidence type="ECO:0000313" key="10">
    <source>
        <dbReference type="Proteomes" id="UP000219546"/>
    </source>
</evidence>
<dbReference type="OrthoDB" id="9813612at2"/>